<accession>A0AC58LI35</accession>
<proteinExistence type="predicted"/>
<keyword evidence="1" id="KW-1185">Reference proteome</keyword>
<evidence type="ECO:0000313" key="2">
    <source>
        <dbReference type="RefSeq" id="XP_073916808.1"/>
    </source>
</evidence>
<evidence type="ECO:0000313" key="1">
    <source>
        <dbReference type="Proteomes" id="UP001732720"/>
    </source>
</evidence>
<dbReference type="RefSeq" id="XP_073916808.1">
    <property type="nucleotide sequence ID" value="XM_074060707.1"/>
</dbReference>
<protein>
    <submittedName>
        <fullName evidence="2">Leucine-rich repeat-containing protein 74B isoform X3</fullName>
    </submittedName>
</protein>
<reference evidence="2" key="1">
    <citation type="submission" date="2025-08" db="UniProtKB">
        <authorList>
            <consortium name="RefSeq"/>
        </authorList>
    </citation>
    <scope>IDENTIFICATION</scope>
</reference>
<name>A0AC58LI35_CASCN</name>
<sequence>MWGHGKRSGKNEEQEEEATTAAGHLARVPEAEKGLNADSDSDLETEGIHGLREMVSETLCRRSYQAYSVAPISCFLRQGSAPELNLRHRGLGPQGVQALASMLTVNPYIKRLDLQDNVLCGAGAEVLADVLSKNSSICGEILGPALAENTGLTELNISWNHLRGLGTIVFAKGLEANIFLKVLDISYNGFGDPGASAVGKAFKANNVLEELNMSNNRISLVGALSLGQGLRVNQTLRILIVSRNPMQSEGCFGLLKSVRDNPASALELLDFSDIQVNREFNDLASSVKVILPGLHLKTGARRVEYKKELLPSFRPSLPASTPK</sequence>
<gene>
    <name evidence="2" type="primary">Lrrc74b</name>
</gene>
<organism evidence="1 2">
    <name type="scientific">Castor canadensis</name>
    <name type="common">American beaver</name>
    <dbReference type="NCBI Taxonomy" id="51338"/>
    <lineage>
        <taxon>Eukaryota</taxon>
        <taxon>Metazoa</taxon>
        <taxon>Chordata</taxon>
        <taxon>Craniata</taxon>
        <taxon>Vertebrata</taxon>
        <taxon>Euteleostomi</taxon>
        <taxon>Mammalia</taxon>
        <taxon>Eutheria</taxon>
        <taxon>Euarchontoglires</taxon>
        <taxon>Glires</taxon>
        <taxon>Rodentia</taxon>
        <taxon>Castorimorpha</taxon>
        <taxon>Castoridae</taxon>
        <taxon>Castor</taxon>
    </lineage>
</organism>
<dbReference type="Proteomes" id="UP001732720">
    <property type="component" value="Chromosome 18"/>
</dbReference>